<dbReference type="GO" id="GO:0003677">
    <property type="term" value="F:DNA binding"/>
    <property type="evidence" value="ECO:0007669"/>
    <property type="project" value="InterPro"/>
</dbReference>
<organism evidence="2 3">
    <name type="scientific">Calothrix parasitica NIES-267</name>
    <dbReference type="NCBI Taxonomy" id="1973488"/>
    <lineage>
        <taxon>Bacteria</taxon>
        <taxon>Bacillati</taxon>
        <taxon>Cyanobacteriota</taxon>
        <taxon>Cyanophyceae</taxon>
        <taxon>Nostocales</taxon>
        <taxon>Calotrichaceae</taxon>
        <taxon>Calothrix</taxon>
    </lineage>
</organism>
<dbReference type="EMBL" id="AP018227">
    <property type="protein sequence ID" value="BAY84631.1"/>
    <property type="molecule type" value="Genomic_DNA"/>
</dbReference>
<dbReference type="SUPFAM" id="SSF47413">
    <property type="entry name" value="lambda repressor-like DNA-binding domains"/>
    <property type="match status" value="1"/>
</dbReference>
<dbReference type="Pfam" id="PF13744">
    <property type="entry name" value="HTH_37"/>
    <property type="match status" value="1"/>
</dbReference>
<sequence length="92" mass="10348">MTKEIKFQKGSGNVFYDLGFDNPDELLVKAELVRKISAIITKNNLNQVEASKLLGIEQSKFSALIKGNILSFSTETIFSYLNILLSRYDNLS</sequence>
<dbReference type="Gene3D" id="1.10.260.40">
    <property type="entry name" value="lambda repressor-like DNA-binding domains"/>
    <property type="match status" value="1"/>
</dbReference>
<gene>
    <name evidence="2" type="ORF">NIES267_41270</name>
</gene>
<feature type="domain" description="HigA2-like helix-turn-helix" evidence="1">
    <location>
        <begin position="14"/>
        <end position="82"/>
    </location>
</feature>
<proteinExistence type="predicted"/>
<dbReference type="Proteomes" id="UP000218418">
    <property type="component" value="Chromosome"/>
</dbReference>
<dbReference type="InterPro" id="IPR039554">
    <property type="entry name" value="HigA2-like_HTH"/>
</dbReference>
<reference evidence="2 3" key="1">
    <citation type="submission" date="2017-06" db="EMBL/GenBank/DDBJ databases">
        <title>Genome sequencing of cyanobaciteial culture collection at National Institute for Environmental Studies (NIES).</title>
        <authorList>
            <person name="Hirose Y."/>
            <person name="Shimura Y."/>
            <person name="Fujisawa T."/>
            <person name="Nakamura Y."/>
            <person name="Kawachi M."/>
        </authorList>
    </citation>
    <scope>NUCLEOTIDE SEQUENCE [LARGE SCALE GENOMIC DNA]</scope>
    <source>
        <strain evidence="2 3">NIES-267</strain>
    </source>
</reference>
<evidence type="ECO:0000313" key="3">
    <source>
        <dbReference type="Proteomes" id="UP000218418"/>
    </source>
</evidence>
<dbReference type="AlphaFoldDB" id="A0A1Z4LU00"/>
<accession>A0A1Z4LU00</accession>
<name>A0A1Z4LU00_9CYAN</name>
<evidence type="ECO:0000259" key="1">
    <source>
        <dbReference type="Pfam" id="PF13744"/>
    </source>
</evidence>
<keyword evidence="3" id="KW-1185">Reference proteome</keyword>
<protein>
    <submittedName>
        <fullName evidence="2">Putative XRE family transcriptional regulator</fullName>
    </submittedName>
</protein>
<dbReference type="InterPro" id="IPR010982">
    <property type="entry name" value="Lambda_DNA-bd_dom_sf"/>
</dbReference>
<evidence type="ECO:0000313" key="2">
    <source>
        <dbReference type="EMBL" id="BAY84631.1"/>
    </source>
</evidence>